<dbReference type="EMBL" id="JAUIZM010000007">
    <property type="protein sequence ID" value="KAK1374352.1"/>
    <property type="molecule type" value="Genomic_DNA"/>
</dbReference>
<proteinExistence type="predicted"/>
<protein>
    <submittedName>
        <fullName evidence="1">Uncharacterized protein</fullName>
    </submittedName>
</protein>
<reference evidence="1" key="1">
    <citation type="submission" date="2023-02" db="EMBL/GenBank/DDBJ databases">
        <title>Genome of toxic invasive species Heracleum sosnowskyi carries increased number of genes despite the absence of recent whole-genome duplications.</title>
        <authorList>
            <person name="Schelkunov M."/>
            <person name="Shtratnikova V."/>
            <person name="Makarenko M."/>
            <person name="Klepikova A."/>
            <person name="Omelchenko D."/>
            <person name="Novikova G."/>
            <person name="Obukhova E."/>
            <person name="Bogdanov V."/>
            <person name="Penin A."/>
            <person name="Logacheva M."/>
        </authorList>
    </citation>
    <scope>NUCLEOTIDE SEQUENCE</scope>
    <source>
        <strain evidence="1">Hsosn_3</strain>
        <tissue evidence="1">Leaf</tissue>
    </source>
</reference>
<gene>
    <name evidence="1" type="ORF">POM88_030545</name>
</gene>
<comment type="caution">
    <text evidence="1">The sequence shown here is derived from an EMBL/GenBank/DDBJ whole genome shotgun (WGS) entry which is preliminary data.</text>
</comment>
<sequence>MARYPHHSILKLNKTKLQVRIRQAFSYDLRPLCTSCSASPLHITFHTHTKQQFLEPHGVTSSIIGECEEVGDHKTICQDGGVFFKVEEEKNSRDVVETVLGSLGLNKSMSGRVFKEVMAFGRRYESVGKEKKKSLKGLVVVLAIVQTCIGERAGVHEAVEKSYQESKPEAREKGDIMLLVN</sequence>
<evidence type="ECO:0000313" key="2">
    <source>
        <dbReference type="Proteomes" id="UP001237642"/>
    </source>
</evidence>
<reference evidence="1" key="2">
    <citation type="submission" date="2023-05" db="EMBL/GenBank/DDBJ databases">
        <authorList>
            <person name="Schelkunov M.I."/>
        </authorList>
    </citation>
    <scope>NUCLEOTIDE SEQUENCE</scope>
    <source>
        <strain evidence="1">Hsosn_3</strain>
        <tissue evidence="1">Leaf</tissue>
    </source>
</reference>
<evidence type="ECO:0000313" key="1">
    <source>
        <dbReference type="EMBL" id="KAK1374352.1"/>
    </source>
</evidence>
<name>A0AAD8HXL4_9APIA</name>
<organism evidence="1 2">
    <name type="scientific">Heracleum sosnowskyi</name>
    <dbReference type="NCBI Taxonomy" id="360622"/>
    <lineage>
        <taxon>Eukaryota</taxon>
        <taxon>Viridiplantae</taxon>
        <taxon>Streptophyta</taxon>
        <taxon>Embryophyta</taxon>
        <taxon>Tracheophyta</taxon>
        <taxon>Spermatophyta</taxon>
        <taxon>Magnoliopsida</taxon>
        <taxon>eudicotyledons</taxon>
        <taxon>Gunneridae</taxon>
        <taxon>Pentapetalae</taxon>
        <taxon>asterids</taxon>
        <taxon>campanulids</taxon>
        <taxon>Apiales</taxon>
        <taxon>Apiaceae</taxon>
        <taxon>Apioideae</taxon>
        <taxon>apioid superclade</taxon>
        <taxon>Tordylieae</taxon>
        <taxon>Tordyliinae</taxon>
        <taxon>Heracleum</taxon>
    </lineage>
</organism>
<dbReference type="AlphaFoldDB" id="A0AAD8HXL4"/>
<accession>A0AAD8HXL4</accession>
<dbReference type="Proteomes" id="UP001237642">
    <property type="component" value="Unassembled WGS sequence"/>
</dbReference>
<keyword evidence="2" id="KW-1185">Reference proteome</keyword>